<gene>
    <name evidence="1" type="ORF">BpHYR1_033187</name>
</gene>
<dbReference type="AlphaFoldDB" id="A0A3M7QEJ8"/>
<dbReference type="EMBL" id="REGN01006477">
    <property type="protein sequence ID" value="RNA09355.1"/>
    <property type="molecule type" value="Genomic_DNA"/>
</dbReference>
<organism evidence="1 2">
    <name type="scientific">Brachionus plicatilis</name>
    <name type="common">Marine rotifer</name>
    <name type="synonym">Brachionus muelleri</name>
    <dbReference type="NCBI Taxonomy" id="10195"/>
    <lineage>
        <taxon>Eukaryota</taxon>
        <taxon>Metazoa</taxon>
        <taxon>Spiralia</taxon>
        <taxon>Gnathifera</taxon>
        <taxon>Rotifera</taxon>
        <taxon>Eurotatoria</taxon>
        <taxon>Monogononta</taxon>
        <taxon>Pseudotrocha</taxon>
        <taxon>Ploima</taxon>
        <taxon>Brachionidae</taxon>
        <taxon>Brachionus</taxon>
    </lineage>
</organism>
<protein>
    <submittedName>
        <fullName evidence="1">Uncharacterized protein</fullName>
    </submittedName>
</protein>
<sequence>MVIFVNKEYNTEEEGMLDKFKISKNFNETTKEFKFIRESTLPPINFSTEKITRQSSVYLSASIRRETPNFSTEKEQDYLEDQFVKSEYDMIKIPSENNLINAVNNPAEYSNEIERVRSIPKKKSAITPKESYRLAYVVVDRIDKESIFGLYPLIGDEKQKIENLSKKIAPKSADRRKNVILISEGAEVLLLNKVSFYHHADVLTLCKIQQLERADHKYVSEDEAREQLHKIEKWKEYKKKTFNSLRMALKKKMDLKIFGEFNSFIFFVSHGTNQKDYLKLSQDLCYTSIKILLRWVQIIEEKQFNKAKNTLI</sequence>
<accession>A0A3M7QEJ8</accession>
<dbReference type="OrthoDB" id="166212at2759"/>
<proteinExistence type="predicted"/>
<evidence type="ECO:0000313" key="2">
    <source>
        <dbReference type="Proteomes" id="UP000276133"/>
    </source>
</evidence>
<dbReference type="Proteomes" id="UP000276133">
    <property type="component" value="Unassembled WGS sequence"/>
</dbReference>
<reference evidence="1 2" key="1">
    <citation type="journal article" date="2018" name="Sci. Rep.">
        <title>Genomic signatures of local adaptation to the degree of environmental predictability in rotifers.</title>
        <authorList>
            <person name="Franch-Gras L."/>
            <person name="Hahn C."/>
            <person name="Garcia-Roger E.M."/>
            <person name="Carmona M.J."/>
            <person name="Serra M."/>
            <person name="Gomez A."/>
        </authorList>
    </citation>
    <scope>NUCLEOTIDE SEQUENCE [LARGE SCALE GENOMIC DNA]</scope>
    <source>
        <strain evidence="1">HYR1</strain>
    </source>
</reference>
<evidence type="ECO:0000313" key="1">
    <source>
        <dbReference type="EMBL" id="RNA09355.1"/>
    </source>
</evidence>
<keyword evidence="2" id="KW-1185">Reference proteome</keyword>
<name>A0A3M7QEJ8_BRAPC</name>
<comment type="caution">
    <text evidence="1">The sequence shown here is derived from an EMBL/GenBank/DDBJ whole genome shotgun (WGS) entry which is preliminary data.</text>
</comment>